<accession>A0A4R1HGT4</accession>
<dbReference type="SUPFAM" id="SSF53756">
    <property type="entry name" value="UDP-Glycosyltransferase/glycogen phosphorylase"/>
    <property type="match status" value="1"/>
</dbReference>
<comment type="caution">
    <text evidence="1">The sequence shown here is derived from an EMBL/GenBank/DDBJ whole genome shotgun (WGS) entry which is preliminary data.</text>
</comment>
<reference evidence="1 2" key="1">
    <citation type="submission" date="2019-03" db="EMBL/GenBank/DDBJ databases">
        <title>Sequencing the genomes of 1000 actinobacteria strains.</title>
        <authorList>
            <person name="Klenk H.-P."/>
        </authorList>
    </citation>
    <scope>NUCLEOTIDE SEQUENCE [LARGE SCALE GENOMIC DNA]</scope>
    <source>
        <strain evidence="1 2">DSM 44969</strain>
    </source>
</reference>
<evidence type="ECO:0008006" key="3">
    <source>
        <dbReference type="Google" id="ProtNLM"/>
    </source>
</evidence>
<dbReference type="CDD" id="cd01635">
    <property type="entry name" value="Glycosyltransferase_GTB-type"/>
    <property type="match status" value="1"/>
</dbReference>
<keyword evidence="2" id="KW-1185">Reference proteome</keyword>
<gene>
    <name evidence="1" type="ORF">EV378_4895</name>
</gene>
<dbReference type="AlphaFoldDB" id="A0A4R1HGT4"/>
<evidence type="ECO:0000313" key="2">
    <source>
        <dbReference type="Proteomes" id="UP000295560"/>
    </source>
</evidence>
<dbReference type="Gene3D" id="3.40.50.2000">
    <property type="entry name" value="Glycogen Phosphorylase B"/>
    <property type="match status" value="1"/>
</dbReference>
<organism evidence="1 2">
    <name type="scientific">Pseudonocardia endophytica</name>
    <dbReference type="NCBI Taxonomy" id="401976"/>
    <lineage>
        <taxon>Bacteria</taxon>
        <taxon>Bacillati</taxon>
        <taxon>Actinomycetota</taxon>
        <taxon>Actinomycetes</taxon>
        <taxon>Pseudonocardiales</taxon>
        <taxon>Pseudonocardiaceae</taxon>
        <taxon>Pseudonocardia</taxon>
    </lineage>
</organism>
<dbReference type="Proteomes" id="UP000295560">
    <property type="component" value="Unassembled WGS sequence"/>
</dbReference>
<protein>
    <recommendedName>
        <fullName evidence="3">Glycosyltransferase involved in cell wall biosynthesis</fullName>
    </recommendedName>
</protein>
<evidence type="ECO:0000313" key="1">
    <source>
        <dbReference type="EMBL" id="TCK20928.1"/>
    </source>
</evidence>
<sequence length="362" mass="40245">MSSQTSQAEASVRPGSVMVVVSDYRGHRLLYIRSIIEESHRRNRPIILLGCSGFLKSDEYALHISGLRTDLVAEVSQVDFSTVRKIAKRYGASTVIIPDGDQFLPSATFRRWKQGELRLLVMRAPSFPPSRPVNLVKLLCIWIASFRKNISVFVLTSALRRTVKRFEVRDPIYIEQSNAMVGRAIADEIFGSRVERPYCFGVVGSVTWRKNIDLVLDACVALDFDWMLIFAGKIEPRVRRVITSSVASNPDFAQRIVIIDRLLTDAELDHVIRTIDCIILAHSNDGPSGVMGRASAIGTRVVAAGAPTLEKDCLDWPEGAEFTRLGASSIGDAMNRAMRLSKPQPNIGTLNSQPDFLRKMIG</sequence>
<proteinExistence type="predicted"/>
<dbReference type="EMBL" id="SMFZ01000002">
    <property type="protein sequence ID" value="TCK20928.1"/>
    <property type="molecule type" value="Genomic_DNA"/>
</dbReference>
<name>A0A4R1HGT4_PSEEN</name>